<feature type="domain" description="TIR" evidence="3">
    <location>
        <begin position="361"/>
        <end position="458"/>
    </location>
</feature>
<dbReference type="PANTHER" id="PTHR47508">
    <property type="entry name" value="SAM DOMAIN-CONTAINING PROTEIN-RELATED"/>
    <property type="match status" value="1"/>
</dbReference>
<name>A0ABP0F8F7_CLALP</name>
<dbReference type="Gene3D" id="3.40.50.10140">
    <property type="entry name" value="Toll/interleukin-1 receptor homology (TIR) domain"/>
    <property type="match status" value="2"/>
</dbReference>
<dbReference type="Gene3D" id="2.30.30.140">
    <property type="match status" value="1"/>
</dbReference>
<dbReference type="EMBL" id="CAWYQH010000013">
    <property type="protein sequence ID" value="CAK8675058.1"/>
    <property type="molecule type" value="Genomic_DNA"/>
</dbReference>
<reference evidence="4 5" key="1">
    <citation type="submission" date="2024-02" db="EMBL/GenBank/DDBJ databases">
        <authorList>
            <person name="Daric V."/>
            <person name="Darras S."/>
        </authorList>
    </citation>
    <scope>NUCLEOTIDE SEQUENCE [LARGE SCALE GENOMIC DNA]</scope>
</reference>
<keyword evidence="5" id="KW-1185">Reference proteome</keyword>
<feature type="coiled-coil region" evidence="1">
    <location>
        <begin position="76"/>
        <end position="117"/>
    </location>
</feature>
<dbReference type="Proteomes" id="UP001642483">
    <property type="component" value="Unassembled WGS sequence"/>
</dbReference>
<evidence type="ECO:0000259" key="3">
    <source>
        <dbReference type="Pfam" id="PF13676"/>
    </source>
</evidence>
<evidence type="ECO:0000313" key="4">
    <source>
        <dbReference type="EMBL" id="CAK8675058.1"/>
    </source>
</evidence>
<feature type="region of interest" description="Disordered" evidence="2">
    <location>
        <begin position="1"/>
        <end position="37"/>
    </location>
</feature>
<feature type="region of interest" description="Disordered" evidence="2">
    <location>
        <begin position="298"/>
        <end position="317"/>
    </location>
</feature>
<evidence type="ECO:0000256" key="1">
    <source>
        <dbReference type="SAM" id="Coils"/>
    </source>
</evidence>
<evidence type="ECO:0000256" key="2">
    <source>
        <dbReference type="SAM" id="MobiDB-lite"/>
    </source>
</evidence>
<keyword evidence="1" id="KW-0175">Coiled coil</keyword>
<evidence type="ECO:0000313" key="5">
    <source>
        <dbReference type="Proteomes" id="UP001642483"/>
    </source>
</evidence>
<sequence length="850" mass="95194">MGSSSSAARKPRKKDFSRKDVVNNQRPRRFPSRSSVKSCSEWFSNDDEVDALGFPTNERVKSVASILSRSTQGSPLNSKVATNKELDIKYKKLEREVEKLRKKVNELTLQISVATSQTIITKPQQPKKINPGQAITVDTGEGDERNLPGVGDHVVAMWSGSKWQYFTATIESFDKDKLKYTIEWDDHDPTGRQVDYFNLALDKVPTVDQIGVGSKVLFHQGQYKQQEVHGITRSGGLRWHEGEIERIYENPTGQKRYDGRHTKGEADEKWCTFKGYGRTFAGYSLEDFRMPPNVFDILSSAQTGSDNEEEEEEEDEQSRLDVFVSYAKINCPSAIQAKEIEDDLPPSYEEAVVQSMCDPREIVRQLKAMGIKVFIQEDDGNSSLLEVVNAMKRVKVFIACLSDEYASSDRCRMEFQYAKKTLKIPVIPLVVGTGSFQWQMTVVGLLIAGELYIHFKNKEVQGAKMTELARAIRNNIPDLEVRNAQYAAIPGAQLPLHDEPGIGVTGKPLISEKADFFFSYCWFNSTDALEKKQIQECVGQKWSDPRLIVSKLASSTNMKSWLDIERLESAMGDGLGMFGQIASAMNECKFVVACISFEYASSDNCRMEFQFAAKSLNKPIVALIVGKGGLWKQTAVGKLIQEGLPSVDFQQVSNASDMDEKIRELREKLSKVIEEAVPVLAGAVEPSAEKLKFRAPVLGDHVVCLHQRWAYFMATIDSFDEATMTYTVTWDDGDPTGREQSYKDVALDVTPSIEEIGIGTIVLFSQGSYGGTDGNNTGGARYHQGKVTKIYTDDDNVTRFDGNHTKGDLEEKWITYKGYELQFSGRNIEDLRLSPNAMDALMAAKQAFNV</sequence>
<accession>A0ABP0F8F7</accession>
<dbReference type="InterPro" id="IPR000157">
    <property type="entry name" value="TIR_dom"/>
</dbReference>
<dbReference type="SUPFAM" id="SSF52200">
    <property type="entry name" value="Toll/Interleukin receptor TIR domain"/>
    <property type="match status" value="2"/>
</dbReference>
<organism evidence="4 5">
    <name type="scientific">Clavelina lepadiformis</name>
    <name type="common">Light-bulb sea squirt</name>
    <name type="synonym">Ascidia lepadiformis</name>
    <dbReference type="NCBI Taxonomy" id="159417"/>
    <lineage>
        <taxon>Eukaryota</taxon>
        <taxon>Metazoa</taxon>
        <taxon>Chordata</taxon>
        <taxon>Tunicata</taxon>
        <taxon>Ascidiacea</taxon>
        <taxon>Aplousobranchia</taxon>
        <taxon>Clavelinidae</taxon>
        <taxon>Clavelina</taxon>
    </lineage>
</organism>
<dbReference type="Pfam" id="PF13676">
    <property type="entry name" value="TIR_2"/>
    <property type="match status" value="1"/>
</dbReference>
<feature type="compositionally biased region" description="Acidic residues" evidence="2">
    <location>
        <begin position="306"/>
        <end position="316"/>
    </location>
</feature>
<comment type="caution">
    <text evidence="4">The sequence shown here is derived from an EMBL/GenBank/DDBJ whole genome shotgun (WGS) entry which is preliminary data.</text>
</comment>
<proteinExistence type="predicted"/>
<gene>
    <name evidence="4" type="ORF">CVLEPA_LOCUS4683</name>
</gene>
<protein>
    <recommendedName>
        <fullName evidence="3">TIR domain-containing protein</fullName>
    </recommendedName>
</protein>
<dbReference type="InterPro" id="IPR035897">
    <property type="entry name" value="Toll_tir_struct_dom_sf"/>
</dbReference>
<dbReference type="PANTHER" id="PTHR47508:SF1">
    <property type="entry name" value="NON-SPECIFIC SERINE_THREONINE PROTEIN KINASE"/>
    <property type="match status" value="1"/>
</dbReference>